<dbReference type="RefSeq" id="WP_345426759.1">
    <property type="nucleotide sequence ID" value="NZ_AP031496.1"/>
</dbReference>
<name>A0AAV3U869_9ALTE</name>
<proteinExistence type="predicted"/>
<comment type="caution">
    <text evidence="1">The sequence shown here is derived from an EMBL/GenBank/DDBJ whole genome shotgun (WGS) entry which is preliminary data.</text>
</comment>
<reference evidence="2" key="1">
    <citation type="journal article" date="2019" name="Int. J. Syst. Evol. Microbiol.">
        <title>The Global Catalogue of Microorganisms (GCM) 10K type strain sequencing project: providing services to taxonomists for standard genome sequencing and annotation.</title>
        <authorList>
            <consortium name="The Broad Institute Genomics Platform"/>
            <consortium name="The Broad Institute Genome Sequencing Center for Infectious Disease"/>
            <person name="Wu L."/>
            <person name="Ma J."/>
        </authorList>
    </citation>
    <scope>NUCLEOTIDE SEQUENCE [LARGE SCALE GENOMIC DNA]</scope>
    <source>
        <strain evidence="2">JCM 19134</strain>
    </source>
</reference>
<sequence>MPKVSAKRQITLPIEQCKAAGIEPGDEYDSYVDNEGHITIVKKVAGSAKGLLKRMTADKRYTDEQSLHSGLSQ</sequence>
<evidence type="ECO:0008006" key="3">
    <source>
        <dbReference type="Google" id="ProtNLM"/>
    </source>
</evidence>
<evidence type="ECO:0000313" key="1">
    <source>
        <dbReference type="EMBL" id="GAA4956451.1"/>
    </source>
</evidence>
<dbReference type="EMBL" id="BAABLX010000073">
    <property type="protein sequence ID" value="GAA4956451.1"/>
    <property type="molecule type" value="Genomic_DNA"/>
</dbReference>
<dbReference type="Proteomes" id="UP001409585">
    <property type="component" value="Unassembled WGS sequence"/>
</dbReference>
<keyword evidence="2" id="KW-1185">Reference proteome</keyword>
<evidence type="ECO:0000313" key="2">
    <source>
        <dbReference type="Proteomes" id="UP001409585"/>
    </source>
</evidence>
<gene>
    <name evidence="1" type="ORF">GCM10025791_40910</name>
</gene>
<organism evidence="1 2">
    <name type="scientific">Halioxenophilus aromaticivorans</name>
    <dbReference type="NCBI Taxonomy" id="1306992"/>
    <lineage>
        <taxon>Bacteria</taxon>
        <taxon>Pseudomonadati</taxon>
        <taxon>Pseudomonadota</taxon>
        <taxon>Gammaproteobacteria</taxon>
        <taxon>Alteromonadales</taxon>
        <taxon>Alteromonadaceae</taxon>
        <taxon>Halioxenophilus</taxon>
    </lineage>
</organism>
<accession>A0AAV3U869</accession>
<dbReference type="SUPFAM" id="SSF89447">
    <property type="entry name" value="AbrB/MazE/MraZ-like"/>
    <property type="match status" value="1"/>
</dbReference>
<dbReference type="InterPro" id="IPR037914">
    <property type="entry name" value="SpoVT-AbrB_sf"/>
</dbReference>
<dbReference type="AlphaFoldDB" id="A0AAV3U869"/>
<protein>
    <recommendedName>
        <fullName evidence="3">AbrB family transcriptional regulator</fullName>
    </recommendedName>
</protein>
<dbReference type="Gene3D" id="2.10.260.10">
    <property type="match status" value="1"/>
</dbReference>